<dbReference type="RefSeq" id="WP_133531450.1">
    <property type="nucleotide sequence ID" value="NZ_SNXR01000001.1"/>
</dbReference>
<proteinExistence type="predicted"/>
<gene>
    <name evidence="1" type="ORF">BC748_0048</name>
</gene>
<dbReference type="Proteomes" id="UP000295260">
    <property type="component" value="Unassembled WGS sequence"/>
</dbReference>
<dbReference type="NCBIfam" id="TIGR01200">
    <property type="entry name" value="GLPGLI"/>
    <property type="match status" value="1"/>
</dbReference>
<dbReference type="OrthoDB" id="1429333at2"/>
<protein>
    <submittedName>
        <fullName evidence="1">GLPGLI family protein</fullName>
    </submittedName>
</protein>
<dbReference type="AlphaFoldDB" id="A0A4R6QHG9"/>
<evidence type="ECO:0000313" key="2">
    <source>
        <dbReference type="Proteomes" id="UP000295260"/>
    </source>
</evidence>
<accession>A0A4R6QHG9</accession>
<keyword evidence="2" id="KW-1185">Reference proteome</keyword>
<evidence type="ECO:0000313" key="1">
    <source>
        <dbReference type="EMBL" id="TDP61936.1"/>
    </source>
</evidence>
<dbReference type="InterPro" id="IPR005901">
    <property type="entry name" value="GLPGLI"/>
</dbReference>
<reference evidence="1 2" key="1">
    <citation type="submission" date="2019-03" db="EMBL/GenBank/DDBJ databases">
        <title>Genomic Encyclopedia of Archaeal and Bacterial Type Strains, Phase II (KMG-II): from individual species to whole genera.</title>
        <authorList>
            <person name="Goeker M."/>
        </authorList>
    </citation>
    <scope>NUCLEOTIDE SEQUENCE [LARGE SCALE GENOMIC DNA]</scope>
    <source>
        <strain evidence="1 2">DSM 25687</strain>
    </source>
</reference>
<dbReference type="EMBL" id="SNXR01000001">
    <property type="protein sequence ID" value="TDP61936.1"/>
    <property type="molecule type" value="Genomic_DNA"/>
</dbReference>
<sequence length="246" mass="28869">MKKILLLIILFFNNTSHSQKTTPEENKITKVIYKSNLYDDNSEQSNKNTELRNSIANAHNAFEYVLYFDKNKSLFSMVDVIDTDESLETKITRQLVNDSYFKDNFKKEKIKQNTSLEKIVNIILPFEEYKWSISNETKIIDGYTCYKASCIYQEYDENRKKMLTFTPFVWFAPSLPHSFGPAGLDGLPGLVLEGTFNGRLYFYATKINLNDNTIKKIDKFNNGEYVTEEEYQKIEKEYYNKLNDGR</sequence>
<organism evidence="1 2">
    <name type="scientific">Flavobacterium dankookense</name>
    <dbReference type="NCBI Taxonomy" id="706186"/>
    <lineage>
        <taxon>Bacteria</taxon>
        <taxon>Pseudomonadati</taxon>
        <taxon>Bacteroidota</taxon>
        <taxon>Flavobacteriia</taxon>
        <taxon>Flavobacteriales</taxon>
        <taxon>Flavobacteriaceae</taxon>
        <taxon>Flavobacterium</taxon>
    </lineage>
</organism>
<name>A0A4R6QHG9_9FLAO</name>
<comment type="caution">
    <text evidence="1">The sequence shown here is derived from an EMBL/GenBank/DDBJ whole genome shotgun (WGS) entry which is preliminary data.</text>
</comment>